<evidence type="ECO:0000259" key="3">
    <source>
        <dbReference type="Pfam" id="PF03724"/>
    </source>
</evidence>
<keyword evidence="6" id="KW-1185">Reference proteome</keyword>
<feature type="signal peptide" evidence="2">
    <location>
        <begin position="1"/>
        <end position="34"/>
    </location>
</feature>
<feature type="domain" description="DUF306" evidence="3">
    <location>
        <begin position="61"/>
        <end position="172"/>
    </location>
</feature>
<dbReference type="RefSeq" id="WP_079217545.1">
    <property type="nucleotide sequence ID" value="NZ_CP018845.1"/>
</dbReference>
<dbReference type="EMBL" id="JABFMT010000006">
    <property type="protein sequence ID" value="NUU01680.1"/>
    <property type="molecule type" value="Genomic_DNA"/>
</dbReference>
<dbReference type="InterPro" id="IPR025485">
    <property type="entry name" value="DUF4377"/>
</dbReference>
<evidence type="ECO:0000256" key="1">
    <source>
        <dbReference type="SAM" id="MobiDB-lite"/>
    </source>
</evidence>
<dbReference type="Gene3D" id="2.40.128.270">
    <property type="match status" value="1"/>
</dbReference>
<reference evidence="5 6" key="1">
    <citation type="journal article" date="2020" name="Front. Plant Sci.">
        <title>Isolation of Rhizosphere Bacteria That Improve Quality and Water Stress Tolerance in Greenhouse Ornamentals.</title>
        <authorList>
            <person name="Nordstedt N.P."/>
            <person name="Jones M.L."/>
        </authorList>
    </citation>
    <scope>NUCLEOTIDE SEQUENCE [LARGE SCALE GENOMIC DNA]</scope>
    <source>
        <strain evidence="5 6">C6C2</strain>
    </source>
</reference>
<evidence type="ECO:0000256" key="2">
    <source>
        <dbReference type="SAM" id="SignalP"/>
    </source>
</evidence>
<sequence>MPSQPGSLSLPQFLPRALAGVSLLCLLGACAAPAGGGAPQAAAQAPASSPGAQQPAAGDPALTANDWQLVQWSGGSLPQDKGGEPVVLHFAAQGGSGNAGGNVSGRAGCNRFNAAYALTVPGGIAFDRAASTRMACLPPLMQFESAYLASLLAVRAYQLSAGVLTLRDAAGNVQQYRAPGEEPQSAPARPAAAPDAQVAELYVAPVRARCTGVAPMQCLQVRREPKGPWELWYAPIDGFHFKTGTAYRIRIVGTPVANPPADGSSISWKLDKILEQHRAGPRRARPAAEKK</sequence>
<feature type="domain" description="DUF4377" evidence="4">
    <location>
        <begin position="202"/>
        <end position="276"/>
    </location>
</feature>
<evidence type="ECO:0000313" key="6">
    <source>
        <dbReference type="Proteomes" id="UP000536746"/>
    </source>
</evidence>
<gene>
    <name evidence="5" type="ORF">HNO84_08720</name>
</gene>
<dbReference type="InterPro" id="IPR053147">
    <property type="entry name" value="Hsp_HslJ-like"/>
</dbReference>
<dbReference type="PANTHER" id="PTHR35535:SF2">
    <property type="entry name" value="DUF306 DOMAIN-CONTAINING PROTEIN"/>
    <property type="match status" value="1"/>
</dbReference>
<organism evidence="5 6">
    <name type="scientific">Herbaspirillum robiniae</name>
    <dbReference type="NCBI Taxonomy" id="2014887"/>
    <lineage>
        <taxon>Bacteria</taxon>
        <taxon>Pseudomonadati</taxon>
        <taxon>Pseudomonadota</taxon>
        <taxon>Betaproteobacteria</taxon>
        <taxon>Burkholderiales</taxon>
        <taxon>Oxalobacteraceae</taxon>
        <taxon>Herbaspirillum</taxon>
    </lineage>
</organism>
<proteinExistence type="predicted"/>
<dbReference type="Pfam" id="PF14302">
    <property type="entry name" value="DUF4377"/>
    <property type="match status" value="1"/>
</dbReference>
<comment type="caution">
    <text evidence="5">The sequence shown here is derived from an EMBL/GenBank/DDBJ whole genome shotgun (WGS) entry which is preliminary data.</text>
</comment>
<keyword evidence="2" id="KW-0732">Signal</keyword>
<feature type="region of interest" description="Disordered" evidence="1">
    <location>
        <begin position="38"/>
        <end position="60"/>
    </location>
</feature>
<feature type="chain" id="PRO_5045067750" evidence="2">
    <location>
        <begin position="35"/>
        <end position="291"/>
    </location>
</feature>
<dbReference type="InterPro" id="IPR038670">
    <property type="entry name" value="HslJ-like_sf"/>
</dbReference>
<dbReference type="PANTHER" id="PTHR35535">
    <property type="entry name" value="HEAT SHOCK PROTEIN HSLJ"/>
    <property type="match status" value="1"/>
</dbReference>
<dbReference type="InterPro" id="IPR005184">
    <property type="entry name" value="DUF306_Meta_HslJ"/>
</dbReference>
<dbReference type="Proteomes" id="UP000536746">
    <property type="component" value="Unassembled WGS sequence"/>
</dbReference>
<name>A0ABX2LUG6_9BURK</name>
<evidence type="ECO:0000259" key="4">
    <source>
        <dbReference type="Pfam" id="PF14302"/>
    </source>
</evidence>
<dbReference type="Pfam" id="PF03724">
    <property type="entry name" value="META"/>
    <property type="match status" value="1"/>
</dbReference>
<evidence type="ECO:0000313" key="5">
    <source>
        <dbReference type="EMBL" id="NUU01680.1"/>
    </source>
</evidence>
<protein>
    <submittedName>
        <fullName evidence="5">META and DUF4377 domain-containing protein</fullName>
    </submittedName>
</protein>
<accession>A0ABX2LUG6</accession>